<gene>
    <name evidence="4" type="ORF">CLV58_12757</name>
</gene>
<protein>
    <submittedName>
        <fullName evidence="4">Putative PIG3 family NAD(P)H quinone oxidoreductase</fullName>
    </submittedName>
</protein>
<evidence type="ECO:0000256" key="1">
    <source>
        <dbReference type="ARBA" id="ARBA00022857"/>
    </source>
</evidence>
<proteinExistence type="predicted"/>
<dbReference type="CDD" id="cd05276">
    <property type="entry name" value="p53_inducible_oxidoreductase"/>
    <property type="match status" value="1"/>
</dbReference>
<reference evidence="4 5" key="1">
    <citation type="submission" date="2018-03" db="EMBL/GenBank/DDBJ databases">
        <title>Genomic Encyclopedia of Archaeal and Bacterial Type Strains, Phase II (KMG-II): from individual species to whole genera.</title>
        <authorList>
            <person name="Goeker M."/>
        </authorList>
    </citation>
    <scope>NUCLEOTIDE SEQUENCE [LARGE SCALE GENOMIC DNA]</scope>
    <source>
        <strain evidence="4 5">DSM 28354</strain>
    </source>
</reference>
<keyword evidence="5" id="KW-1185">Reference proteome</keyword>
<dbReference type="OrthoDB" id="9787435at2"/>
<dbReference type="Gene3D" id="3.40.50.720">
    <property type="entry name" value="NAD(P)-binding Rossmann-like Domain"/>
    <property type="match status" value="1"/>
</dbReference>
<dbReference type="InterPro" id="IPR020843">
    <property type="entry name" value="ER"/>
</dbReference>
<dbReference type="Gene3D" id="3.90.180.10">
    <property type="entry name" value="Medium-chain alcohol dehydrogenases, catalytic domain"/>
    <property type="match status" value="1"/>
</dbReference>
<dbReference type="PANTHER" id="PTHR48106:SF8">
    <property type="entry name" value="OS02G0805600 PROTEIN"/>
    <property type="match status" value="1"/>
</dbReference>
<evidence type="ECO:0000256" key="2">
    <source>
        <dbReference type="ARBA" id="ARBA00023002"/>
    </source>
</evidence>
<dbReference type="Pfam" id="PF08240">
    <property type="entry name" value="ADH_N"/>
    <property type="match status" value="1"/>
</dbReference>
<dbReference type="AlphaFoldDB" id="A0A2T0S6R9"/>
<dbReference type="NCBIfam" id="TIGR02824">
    <property type="entry name" value="quinone_pig3"/>
    <property type="match status" value="1"/>
</dbReference>
<name>A0A2T0S6R9_9BACT</name>
<comment type="caution">
    <text evidence="4">The sequence shown here is derived from an EMBL/GenBank/DDBJ whole genome shotgun (WGS) entry which is preliminary data.</text>
</comment>
<dbReference type="GO" id="GO:0016651">
    <property type="term" value="F:oxidoreductase activity, acting on NAD(P)H"/>
    <property type="evidence" value="ECO:0007669"/>
    <property type="project" value="TreeGrafter"/>
</dbReference>
<dbReference type="InterPro" id="IPR014189">
    <property type="entry name" value="Quinone_OxRdtase_PIG3"/>
</dbReference>
<dbReference type="Pfam" id="PF13602">
    <property type="entry name" value="ADH_zinc_N_2"/>
    <property type="match status" value="1"/>
</dbReference>
<dbReference type="EMBL" id="PVTE01000027">
    <property type="protein sequence ID" value="PRY29118.1"/>
    <property type="molecule type" value="Genomic_DNA"/>
</dbReference>
<keyword evidence="2" id="KW-0560">Oxidoreductase</keyword>
<dbReference type="Proteomes" id="UP000238375">
    <property type="component" value="Unassembled WGS sequence"/>
</dbReference>
<feature type="domain" description="Enoyl reductase (ER)" evidence="3">
    <location>
        <begin position="10"/>
        <end position="318"/>
    </location>
</feature>
<organism evidence="4 5">
    <name type="scientific">Spirosoma oryzae</name>
    <dbReference type="NCBI Taxonomy" id="1469603"/>
    <lineage>
        <taxon>Bacteria</taxon>
        <taxon>Pseudomonadati</taxon>
        <taxon>Bacteroidota</taxon>
        <taxon>Cytophagia</taxon>
        <taxon>Cytophagales</taxon>
        <taxon>Cytophagaceae</taxon>
        <taxon>Spirosoma</taxon>
    </lineage>
</organism>
<dbReference type="PANTHER" id="PTHR48106">
    <property type="entry name" value="QUINONE OXIDOREDUCTASE PIG3-RELATED"/>
    <property type="match status" value="1"/>
</dbReference>
<dbReference type="InterPro" id="IPR013154">
    <property type="entry name" value="ADH-like_N"/>
</dbReference>
<dbReference type="InterPro" id="IPR011032">
    <property type="entry name" value="GroES-like_sf"/>
</dbReference>
<dbReference type="SUPFAM" id="SSF50129">
    <property type="entry name" value="GroES-like"/>
    <property type="match status" value="1"/>
</dbReference>
<keyword evidence="1" id="KW-0521">NADP</keyword>
<dbReference type="InterPro" id="IPR036291">
    <property type="entry name" value="NAD(P)-bd_dom_sf"/>
</dbReference>
<evidence type="ECO:0000259" key="3">
    <source>
        <dbReference type="SMART" id="SM00829"/>
    </source>
</evidence>
<dbReference type="RefSeq" id="WP_106140217.1">
    <property type="nucleotide sequence ID" value="NZ_PVTE01000027.1"/>
</dbReference>
<dbReference type="SMART" id="SM00829">
    <property type="entry name" value="PKS_ER"/>
    <property type="match status" value="1"/>
</dbReference>
<accession>A0A2T0S6R9</accession>
<evidence type="ECO:0000313" key="5">
    <source>
        <dbReference type="Proteomes" id="UP000238375"/>
    </source>
</evidence>
<dbReference type="GO" id="GO:0070402">
    <property type="term" value="F:NADPH binding"/>
    <property type="evidence" value="ECO:0007669"/>
    <property type="project" value="TreeGrafter"/>
</dbReference>
<sequence length="320" mass="34310">MNAIVITQPGDAAVLQVQARPRPEPGYRQVLVRVAAAGLNRSDIMQRQGGYGTDPSGQVPGLEMAGTVEQCGPGANRWQVGDAVCALLPGGGYADYVVVDERHCLPVPDGMSMTDAASLPETVLTVWSNVFQQGRLRSGDHFLVHGGSSGIGITAIQLAVAFGANAFATVGSEEKKAFCEKLGAERVVNYKTEDFEQVLQPYGIDVILDMVGGDYVPKNIRLLRPDGRLTFINAMKGAESTIDIRELMSKRIVLTGSMLKPRSDEFKAALVADVLASVWPLLTTGQLRPVVYRTFPLADAATAQQLMESSDHIGKIVLTV</sequence>
<evidence type="ECO:0000313" key="4">
    <source>
        <dbReference type="EMBL" id="PRY29118.1"/>
    </source>
</evidence>
<dbReference type="SUPFAM" id="SSF51735">
    <property type="entry name" value="NAD(P)-binding Rossmann-fold domains"/>
    <property type="match status" value="1"/>
</dbReference>